<dbReference type="PROSITE" id="PS00445">
    <property type="entry name" value="FGGY_KINASES_2"/>
    <property type="match status" value="1"/>
</dbReference>
<dbReference type="AlphaFoldDB" id="A0A533I5N6"/>
<feature type="domain" description="Carbohydrate kinase FGGY N-terminal" evidence="8">
    <location>
        <begin position="3"/>
        <end position="213"/>
    </location>
</feature>
<evidence type="ECO:0000256" key="5">
    <source>
        <dbReference type="ARBA" id="ARBA00022840"/>
    </source>
</evidence>
<name>A0A533I5N6_PARDE</name>
<dbReference type="Proteomes" id="UP000315344">
    <property type="component" value="Unassembled WGS sequence"/>
</dbReference>
<accession>A0A533I5N6</accession>
<sequence length="487" mass="51720">MKILAIDQGTTSTRALLYQHGRLTPVMQRAHRQILPAAGHVEHDSAELLANLNAALQTDSELVALANQGESCLAWDARDGRPISPVIVWQDDRTASDTARLAGQGAGTEVMARAGLPLDPYFSASKLGWIMQNCPGAADLARRGQLRMGTTDAFFRDRLTGRFQTDIATASRTSLMNIETGAWDPLLCELFGVPMSALPEITPTAGDLGRLPNGARLAVSIVDQQAALFGHGCHDPGAAKATFGTGAFVQCVTDRLIRPDQAGPLPTVAWHLPGQPIRYGLDGAVYAAAAAIDWARSLGLFDDYAAISRFAAPPAIDRGLIFLPALAGLACPHWDRRARGAWFGLALEHGAADMMQALLEGIALRTAEAIAAIDALQPLGSLSVDGGLTRNDYLLEFLAGLVPHPVNRATEIESTALGLAHMALAADGHTVPQLPAPAPIAVPDNDRDKAAFRLARFGHIRAGLSRLAHEADDLLPSSLHPDHDGRD</sequence>
<protein>
    <recommendedName>
        <fullName evidence="6">ATP:glycerol 3-phosphotransferase</fullName>
    </recommendedName>
</protein>
<dbReference type="GO" id="GO:0005524">
    <property type="term" value="F:ATP binding"/>
    <property type="evidence" value="ECO:0007669"/>
    <property type="project" value="UniProtKB-KW"/>
</dbReference>
<evidence type="ECO:0000256" key="4">
    <source>
        <dbReference type="ARBA" id="ARBA00022777"/>
    </source>
</evidence>
<gene>
    <name evidence="10" type="ORF">DI616_12775</name>
</gene>
<comment type="similarity">
    <text evidence="1 7">Belongs to the FGGY kinase family.</text>
</comment>
<dbReference type="Pfam" id="PF02782">
    <property type="entry name" value="FGGY_C"/>
    <property type="match status" value="1"/>
</dbReference>
<evidence type="ECO:0000256" key="2">
    <source>
        <dbReference type="ARBA" id="ARBA00022679"/>
    </source>
</evidence>
<dbReference type="PANTHER" id="PTHR10196">
    <property type="entry name" value="SUGAR KINASE"/>
    <property type="match status" value="1"/>
</dbReference>
<dbReference type="EMBL" id="VAFL01000009">
    <property type="protein sequence ID" value="TKW66011.1"/>
    <property type="molecule type" value="Genomic_DNA"/>
</dbReference>
<organism evidence="10 11">
    <name type="scientific">Paracoccus denitrificans</name>
    <dbReference type="NCBI Taxonomy" id="266"/>
    <lineage>
        <taxon>Bacteria</taxon>
        <taxon>Pseudomonadati</taxon>
        <taxon>Pseudomonadota</taxon>
        <taxon>Alphaproteobacteria</taxon>
        <taxon>Rhodobacterales</taxon>
        <taxon>Paracoccaceae</taxon>
        <taxon>Paracoccus</taxon>
    </lineage>
</organism>
<dbReference type="InterPro" id="IPR018485">
    <property type="entry name" value="FGGY_C"/>
</dbReference>
<proteinExistence type="inferred from homology"/>
<dbReference type="InterPro" id="IPR018484">
    <property type="entry name" value="FGGY_N"/>
</dbReference>
<keyword evidence="2 7" id="KW-0808">Transferase</keyword>
<dbReference type="PIRSF" id="PIRSF000538">
    <property type="entry name" value="GlpK"/>
    <property type="match status" value="1"/>
</dbReference>
<dbReference type="GO" id="GO:0004370">
    <property type="term" value="F:glycerol kinase activity"/>
    <property type="evidence" value="ECO:0007669"/>
    <property type="project" value="TreeGrafter"/>
</dbReference>
<dbReference type="InterPro" id="IPR018483">
    <property type="entry name" value="Carb_kinase_FGGY_CS"/>
</dbReference>
<dbReference type="InterPro" id="IPR000577">
    <property type="entry name" value="Carb_kinase_FGGY"/>
</dbReference>
<dbReference type="Gene3D" id="3.30.420.40">
    <property type="match status" value="2"/>
</dbReference>
<dbReference type="PANTHER" id="PTHR10196:SF69">
    <property type="entry name" value="GLYCEROL KINASE"/>
    <property type="match status" value="1"/>
</dbReference>
<feature type="domain" description="Carbohydrate kinase FGGY C-terminal" evidence="9">
    <location>
        <begin position="240"/>
        <end position="426"/>
    </location>
</feature>
<dbReference type="Pfam" id="PF00370">
    <property type="entry name" value="FGGY_N"/>
    <property type="match status" value="1"/>
</dbReference>
<evidence type="ECO:0000259" key="8">
    <source>
        <dbReference type="Pfam" id="PF00370"/>
    </source>
</evidence>
<reference evidence="10 11" key="1">
    <citation type="journal article" date="2017" name="Nat. Commun.">
        <title>In situ click chemistry generation of cyclooxygenase-2 inhibitors.</title>
        <authorList>
            <person name="Bhardwaj A."/>
            <person name="Kaur J."/>
            <person name="Wuest M."/>
            <person name="Wuest F."/>
        </authorList>
    </citation>
    <scope>NUCLEOTIDE SEQUENCE [LARGE SCALE GENOMIC DNA]</scope>
    <source>
        <strain evidence="10">S2_012_000_R3_94</strain>
    </source>
</reference>
<evidence type="ECO:0000313" key="11">
    <source>
        <dbReference type="Proteomes" id="UP000315344"/>
    </source>
</evidence>
<keyword evidence="5" id="KW-0067">ATP-binding</keyword>
<comment type="caution">
    <text evidence="10">The sequence shown here is derived from an EMBL/GenBank/DDBJ whole genome shotgun (WGS) entry which is preliminary data.</text>
</comment>
<evidence type="ECO:0000259" key="9">
    <source>
        <dbReference type="Pfam" id="PF02782"/>
    </source>
</evidence>
<keyword evidence="4 7" id="KW-0418">Kinase</keyword>
<evidence type="ECO:0000256" key="6">
    <source>
        <dbReference type="ARBA" id="ARBA00043149"/>
    </source>
</evidence>
<keyword evidence="3" id="KW-0547">Nucleotide-binding</keyword>
<evidence type="ECO:0000256" key="1">
    <source>
        <dbReference type="ARBA" id="ARBA00009156"/>
    </source>
</evidence>
<evidence type="ECO:0000256" key="7">
    <source>
        <dbReference type="RuleBase" id="RU003733"/>
    </source>
</evidence>
<dbReference type="SUPFAM" id="SSF53067">
    <property type="entry name" value="Actin-like ATPase domain"/>
    <property type="match status" value="2"/>
</dbReference>
<dbReference type="InterPro" id="IPR043129">
    <property type="entry name" value="ATPase_NBD"/>
</dbReference>
<dbReference type="GO" id="GO:0005829">
    <property type="term" value="C:cytosol"/>
    <property type="evidence" value="ECO:0007669"/>
    <property type="project" value="TreeGrafter"/>
</dbReference>
<evidence type="ECO:0000313" key="10">
    <source>
        <dbReference type="EMBL" id="TKW66011.1"/>
    </source>
</evidence>
<evidence type="ECO:0000256" key="3">
    <source>
        <dbReference type="ARBA" id="ARBA00022741"/>
    </source>
</evidence>
<dbReference type="GO" id="GO:0019563">
    <property type="term" value="P:glycerol catabolic process"/>
    <property type="evidence" value="ECO:0007669"/>
    <property type="project" value="TreeGrafter"/>
</dbReference>